<dbReference type="InterPro" id="IPR023299">
    <property type="entry name" value="ATPase_P-typ_cyto_dom_N"/>
</dbReference>
<feature type="transmembrane region" description="Helical" evidence="2">
    <location>
        <begin position="369"/>
        <end position="389"/>
    </location>
</feature>
<keyword evidence="2" id="KW-0812">Transmembrane</keyword>
<evidence type="ECO:0000313" key="4">
    <source>
        <dbReference type="Proteomes" id="UP000003340"/>
    </source>
</evidence>
<evidence type="ECO:0000256" key="1">
    <source>
        <dbReference type="SAM" id="MobiDB-lite"/>
    </source>
</evidence>
<gene>
    <name evidence="3" type="ORF">CLOSTMETH_01050</name>
</gene>
<protein>
    <submittedName>
        <fullName evidence="3">Uncharacterized protein</fullName>
    </submittedName>
</protein>
<feature type="transmembrane region" description="Helical" evidence="2">
    <location>
        <begin position="704"/>
        <end position="726"/>
    </location>
</feature>
<feature type="transmembrane region" description="Helical" evidence="2">
    <location>
        <begin position="395"/>
        <end position="417"/>
    </location>
</feature>
<accession>C0EB33</accession>
<comment type="caution">
    <text evidence="3">The sequence shown here is derived from an EMBL/GenBank/DDBJ whole genome shotgun (WGS) entry which is preliminary data.</text>
</comment>
<feature type="transmembrane region" description="Helical" evidence="2">
    <location>
        <begin position="212"/>
        <end position="237"/>
    </location>
</feature>
<feature type="transmembrane region" description="Helical" evidence="2">
    <location>
        <begin position="249"/>
        <end position="267"/>
    </location>
</feature>
<evidence type="ECO:0000313" key="3">
    <source>
        <dbReference type="EMBL" id="EEG31253.1"/>
    </source>
</evidence>
<dbReference type="InterPro" id="IPR023214">
    <property type="entry name" value="HAD_sf"/>
</dbReference>
<reference evidence="3 4" key="2">
    <citation type="submission" date="2009-02" db="EMBL/GenBank/DDBJ databases">
        <title>Draft genome sequence of Clostridium methylpentosum (DSM 5476).</title>
        <authorList>
            <person name="Sudarsanam P."/>
            <person name="Ley R."/>
            <person name="Guruge J."/>
            <person name="Turnbaugh P.J."/>
            <person name="Mahowald M."/>
            <person name="Liep D."/>
            <person name="Gordon J."/>
        </authorList>
    </citation>
    <scope>NUCLEOTIDE SEQUENCE [LARGE SCALE GENOMIC DNA]</scope>
    <source>
        <strain evidence="3 4">DSM 5476</strain>
    </source>
</reference>
<keyword evidence="2" id="KW-1133">Transmembrane helix</keyword>
<dbReference type="eggNOG" id="COG2217">
    <property type="taxonomic scope" value="Bacteria"/>
</dbReference>
<keyword evidence="2" id="KW-0472">Membrane</keyword>
<sequence>MGTNQKEGATFEEILEELKRQTGDIPAAEDKPADKAPPQEPPKITYQEEAPPPPQKEKLEEFLNASTQNIYSSTKQKSKPLLFGTATIHSFEQEFQQDKNQATRMSEPVIDAKTLRQYQKFKQQRVEKASDFNLEHEDEPPLITEPEEFDNEQEFNRPEDAARIEGDLIALKKSLRRRGLILSGISLVSVYIAAAAQFALPVPALFSIDSPVSYLITNLVLLLGAMGTVFSTVIFGLKGMLKLKMNRDSLPVVTALLCTLQLVLMLITKGNGLAAGGNTFVLAPIAIVGLTCNSFFKSMIASRTVKNFKFISSEKYEQYSSGVMANEDLAEVFTRGTVSHRPVVSFNRKAGFLTDFMYYSFLEDITDKFSFYLVPVGIGVSLILSFISGFMAGSFAVGLTAFTAGICIASPFSYLLAANLPLQRAANKLSKVSAVLLSYEAVEEFSNLNAALTTAHDLFPAGTVSMRGMKTFAGARIDDAILDAASVFEASNSILRDAFMQVILGETKILKKVDSVVFEDMMGVSAWVDERKVLIGSREMMIRHNVEVPTEAEERFYRPDGLDIIYVANSGILTAAFMFTMQADLKVRDALDDLVSNGIYLVVQTVDPVVTKKRLSDTFAIDEEAFKILPARFHESYNKQAGEVERASGLVSNNGKFYSYIEAVVTAKRLKPLVLFSMTLVFASIVLGMMLLCVLGAVDGLSEFGVITMLLYELAWTAAVAVLPLLRRI</sequence>
<dbReference type="Proteomes" id="UP000003340">
    <property type="component" value="Unassembled WGS sequence"/>
</dbReference>
<feature type="compositionally biased region" description="Basic and acidic residues" evidence="1">
    <location>
        <begin position="16"/>
        <end position="34"/>
    </location>
</feature>
<evidence type="ECO:0000256" key="2">
    <source>
        <dbReference type="SAM" id="Phobius"/>
    </source>
</evidence>
<dbReference type="Gene3D" id="3.40.1110.10">
    <property type="entry name" value="Calcium-transporting ATPase, cytoplasmic domain N"/>
    <property type="match status" value="1"/>
</dbReference>
<feature type="region of interest" description="Disordered" evidence="1">
    <location>
        <begin position="16"/>
        <end position="57"/>
    </location>
</feature>
<proteinExistence type="predicted"/>
<name>C0EB33_9FIRM</name>
<keyword evidence="4" id="KW-1185">Reference proteome</keyword>
<reference evidence="3 4" key="1">
    <citation type="submission" date="2009-01" db="EMBL/GenBank/DDBJ databases">
        <authorList>
            <person name="Fulton L."/>
            <person name="Clifton S."/>
            <person name="Fulton B."/>
            <person name="Xu J."/>
            <person name="Minx P."/>
            <person name="Pepin K.H."/>
            <person name="Johnson M."/>
            <person name="Bhonagiri V."/>
            <person name="Nash W.E."/>
            <person name="Mardis E.R."/>
            <person name="Wilson R.K."/>
        </authorList>
    </citation>
    <scope>NUCLEOTIDE SEQUENCE [LARGE SCALE GENOMIC DNA]</scope>
    <source>
        <strain evidence="3 4">DSM 5476</strain>
    </source>
</reference>
<dbReference type="AlphaFoldDB" id="C0EB33"/>
<dbReference type="EMBL" id="ACEC01000040">
    <property type="protein sequence ID" value="EEG31253.1"/>
    <property type="molecule type" value="Genomic_DNA"/>
</dbReference>
<feature type="transmembrane region" description="Helical" evidence="2">
    <location>
        <begin position="673"/>
        <end position="698"/>
    </location>
</feature>
<feature type="transmembrane region" description="Helical" evidence="2">
    <location>
        <begin position="273"/>
        <end position="296"/>
    </location>
</feature>
<feature type="transmembrane region" description="Helical" evidence="2">
    <location>
        <begin position="180"/>
        <end position="200"/>
    </location>
</feature>
<organism evidence="3 4">
    <name type="scientific">[Clostridium] methylpentosum DSM 5476</name>
    <dbReference type="NCBI Taxonomy" id="537013"/>
    <lineage>
        <taxon>Bacteria</taxon>
        <taxon>Bacillati</taxon>
        <taxon>Bacillota</taxon>
        <taxon>Clostridia</taxon>
        <taxon>Eubacteriales</taxon>
        <taxon>Oscillospiraceae</taxon>
        <taxon>Oscillospiraceae incertae sedis</taxon>
    </lineage>
</organism>
<dbReference type="GO" id="GO:0000166">
    <property type="term" value="F:nucleotide binding"/>
    <property type="evidence" value="ECO:0007669"/>
    <property type="project" value="InterPro"/>
</dbReference>
<dbReference type="STRING" id="537013.CLOSTMETH_01050"/>
<dbReference type="HOGENOM" id="CLU_367460_0_0_9"/>
<dbReference type="Gene3D" id="3.40.50.1000">
    <property type="entry name" value="HAD superfamily/HAD-like"/>
    <property type="match status" value="1"/>
</dbReference>